<evidence type="ECO:0000256" key="3">
    <source>
        <dbReference type="ARBA" id="ARBA00022679"/>
    </source>
</evidence>
<keyword evidence="3 5" id="KW-0808">Transferase</keyword>
<dbReference type="RefSeq" id="WP_127078348.1">
    <property type="nucleotide sequence ID" value="NZ_RSCL01000001.1"/>
</dbReference>
<reference evidence="5" key="2">
    <citation type="journal article" date="2019" name="Genome Biol. Evol.">
        <title>Day and night: Metabolic profiles and evolutionary relationships of six axenic non-marine cyanobacteria.</title>
        <authorList>
            <person name="Will S.E."/>
            <person name="Henke P."/>
            <person name="Boedeker C."/>
            <person name="Huang S."/>
            <person name="Brinkmann H."/>
            <person name="Rohde M."/>
            <person name="Jarek M."/>
            <person name="Friedl T."/>
            <person name="Seufert S."/>
            <person name="Schumacher M."/>
            <person name="Overmann J."/>
            <person name="Neumann-Schaal M."/>
            <person name="Petersen J."/>
        </authorList>
    </citation>
    <scope>NUCLEOTIDE SEQUENCE [LARGE SCALE GENOMIC DNA]</scope>
    <source>
        <strain evidence="5">PCC 7102</strain>
    </source>
</reference>
<dbReference type="CDD" id="cd02440">
    <property type="entry name" value="AdoMet_MTases"/>
    <property type="match status" value="1"/>
</dbReference>
<accession>A0A3S1ASH8</accession>
<dbReference type="EMBL" id="RSCL01000001">
    <property type="protein sequence ID" value="RUT09911.1"/>
    <property type="molecule type" value="Genomic_DNA"/>
</dbReference>
<comment type="similarity">
    <text evidence="1">Belongs to the methyltransferase superfamily.</text>
</comment>
<comment type="caution">
    <text evidence="5">The sequence shown here is derived from an EMBL/GenBank/DDBJ whole genome shotgun (WGS) entry which is preliminary data.</text>
</comment>
<dbReference type="PANTHER" id="PTHR44942">
    <property type="entry name" value="METHYLTRANSF_11 DOMAIN-CONTAINING PROTEIN"/>
    <property type="match status" value="1"/>
</dbReference>
<dbReference type="InterPro" id="IPR013216">
    <property type="entry name" value="Methyltransf_11"/>
</dbReference>
<dbReference type="GO" id="GO:0008757">
    <property type="term" value="F:S-adenosylmethionine-dependent methyltransferase activity"/>
    <property type="evidence" value="ECO:0007669"/>
    <property type="project" value="InterPro"/>
</dbReference>
<dbReference type="Pfam" id="PF08241">
    <property type="entry name" value="Methyltransf_11"/>
    <property type="match status" value="1"/>
</dbReference>
<dbReference type="OrthoDB" id="9797252at2"/>
<proteinExistence type="inferred from homology"/>
<organism evidence="5 6">
    <name type="scientific">Dulcicalothrix desertica PCC 7102</name>
    <dbReference type="NCBI Taxonomy" id="232991"/>
    <lineage>
        <taxon>Bacteria</taxon>
        <taxon>Bacillati</taxon>
        <taxon>Cyanobacteriota</taxon>
        <taxon>Cyanophyceae</taxon>
        <taxon>Nostocales</taxon>
        <taxon>Calotrichaceae</taxon>
        <taxon>Dulcicalothrix</taxon>
    </lineage>
</organism>
<evidence type="ECO:0000313" key="6">
    <source>
        <dbReference type="Proteomes" id="UP000271624"/>
    </source>
</evidence>
<keyword evidence="2 5" id="KW-0489">Methyltransferase</keyword>
<evidence type="ECO:0000256" key="2">
    <source>
        <dbReference type="ARBA" id="ARBA00022603"/>
    </source>
</evidence>
<dbReference type="InterPro" id="IPR051052">
    <property type="entry name" value="Diverse_substrate_MTase"/>
</dbReference>
<dbReference type="AlphaFoldDB" id="A0A3S1ASH8"/>
<dbReference type="PANTHER" id="PTHR44942:SF4">
    <property type="entry name" value="METHYLTRANSFERASE TYPE 11 DOMAIN-CONTAINING PROTEIN"/>
    <property type="match status" value="1"/>
</dbReference>
<dbReference type="Gene3D" id="3.40.50.150">
    <property type="entry name" value="Vaccinia Virus protein VP39"/>
    <property type="match status" value="1"/>
</dbReference>
<evidence type="ECO:0000259" key="4">
    <source>
        <dbReference type="Pfam" id="PF08241"/>
    </source>
</evidence>
<feature type="domain" description="Methyltransferase type 11" evidence="4">
    <location>
        <begin position="56"/>
        <end position="143"/>
    </location>
</feature>
<dbReference type="GO" id="GO:0032259">
    <property type="term" value="P:methylation"/>
    <property type="evidence" value="ECO:0007669"/>
    <property type="project" value="UniProtKB-KW"/>
</dbReference>
<dbReference type="InterPro" id="IPR029063">
    <property type="entry name" value="SAM-dependent_MTases_sf"/>
</dbReference>
<gene>
    <name evidence="5" type="ORF">DSM106972_004060</name>
</gene>
<evidence type="ECO:0000313" key="5">
    <source>
        <dbReference type="EMBL" id="RUT09911.1"/>
    </source>
</evidence>
<sequence length="259" mass="29150">MQNNQSAATDLHTLDPLNRFTQRADDYVKYRPSYPAEAIDFVLEGLAPASQILAADIGAGTGIASRLLALRGVKVIAVEPNAAMRKVAQTHPNVEYRHGSAEATNLPDASIDLVTAFQAFHWFDPEPTLMEFRRILKPNGRLALVWNNRDQSDGFTGEYSSFIRAVSNDHPCEQPDTYAEILEQTQYFANYCEHQCTTKYCQELDLDALIGRTQSISYLPTEGESHKNLISGLQDLYQKFRSERGFVEMVYQTSIHILV</sequence>
<reference evidence="5" key="1">
    <citation type="submission" date="2018-12" db="EMBL/GenBank/DDBJ databases">
        <authorList>
            <person name="Will S."/>
            <person name="Neumann-Schaal M."/>
            <person name="Henke P."/>
        </authorList>
    </citation>
    <scope>NUCLEOTIDE SEQUENCE</scope>
    <source>
        <strain evidence="5">PCC 7102</strain>
    </source>
</reference>
<keyword evidence="6" id="KW-1185">Reference proteome</keyword>
<dbReference type="Proteomes" id="UP000271624">
    <property type="component" value="Unassembled WGS sequence"/>
</dbReference>
<evidence type="ECO:0000256" key="1">
    <source>
        <dbReference type="ARBA" id="ARBA00008361"/>
    </source>
</evidence>
<protein>
    <submittedName>
        <fullName evidence="5">Methyltransferase</fullName>
    </submittedName>
</protein>
<dbReference type="SUPFAM" id="SSF53335">
    <property type="entry name" value="S-adenosyl-L-methionine-dependent methyltransferases"/>
    <property type="match status" value="1"/>
</dbReference>
<name>A0A3S1ASH8_9CYAN</name>